<name>A0ABR4FL21_9EURO</name>
<dbReference type="EMBL" id="JBFTWV010000203">
    <property type="protein sequence ID" value="KAL2783930.1"/>
    <property type="molecule type" value="Genomic_DNA"/>
</dbReference>
<comment type="caution">
    <text evidence="2">The sequence shown here is derived from an EMBL/GenBank/DDBJ whole genome shotgun (WGS) entry which is preliminary data.</text>
</comment>
<proteinExistence type="predicted"/>
<dbReference type="SUPFAM" id="SSF81383">
    <property type="entry name" value="F-box domain"/>
    <property type="match status" value="1"/>
</dbReference>
<dbReference type="CDD" id="cd09917">
    <property type="entry name" value="F-box_SF"/>
    <property type="match status" value="1"/>
</dbReference>
<dbReference type="PROSITE" id="PS50181">
    <property type="entry name" value="FBOX"/>
    <property type="match status" value="1"/>
</dbReference>
<accession>A0ABR4FL21</accession>
<evidence type="ECO:0000313" key="3">
    <source>
        <dbReference type="Proteomes" id="UP001610563"/>
    </source>
</evidence>
<feature type="domain" description="F-box" evidence="1">
    <location>
        <begin position="1"/>
        <end position="49"/>
    </location>
</feature>
<dbReference type="InterPro" id="IPR001810">
    <property type="entry name" value="F-box_dom"/>
</dbReference>
<organism evidence="2 3">
    <name type="scientific">Aspergillus keveii</name>
    <dbReference type="NCBI Taxonomy" id="714993"/>
    <lineage>
        <taxon>Eukaryota</taxon>
        <taxon>Fungi</taxon>
        <taxon>Dikarya</taxon>
        <taxon>Ascomycota</taxon>
        <taxon>Pezizomycotina</taxon>
        <taxon>Eurotiomycetes</taxon>
        <taxon>Eurotiomycetidae</taxon>
        <taxon>Eurotiales</taxon>
        <taxon>Aspergillaceae</taxon>
        <taxon>Aspergillus</taxon>
        <taxon>Aspergillus subgen. Nidulantes</taxon>
    </lineage>
</organism>
<dbReference type="InterPro" id="IPR036047">
    <property type="entry name" value="F-box-like_dom_sf"/>
</dbReference>
<protein>
    <recommendedName>
        <fullName evidence="1">F-box domain-containing protein</fullName>
    </recommendedName>
</protein>
<evidence type="ECO:0000259" key="1">
    <source>
        <dbReference type="PROSITE" id="PS50181"/>
    </source>
</evidence>
<dbReference type="Proteomes" id="UP001610563">
    <property type="component" value="Unassembled WGS sequence"/>
</dbReference>
<sequence length="188" mass="21465">MASITLLPAELFDVICDLVDRKDLCSLRLVCKPLASRTYHYLAPAFREIYLALTSDGLQFLKELAGNEILRGHVAAFWIIPNLFDAHYDWNIDQFCRVLEQHKAPTDAQTPSKRVKIRRTLQQIIAENRSNEPRATLGRWASPVEEELYQVYQGAVLDHFQILLEPAGRGCPGTVLPDEDHSRIRILL</sequence>
<keyword evidence="3" id="KW-1185">Reference proteome</keyword>
<evidence type="ECO:0000313" key="2">
    <source>
        <dbReference type="EMBL" id="KAL2783930.1"/>
    </source>
</evidence>
<gene>
    <name evidence="2" type="ORF">BJX66DRAFT_344490</name>
</gene>
<reference evidence="2 3" key="1">
    <citation type="submission" date="2024-07" db="EMBL/GenBank/DDBJ databases">
        <title>Section-level genome sequencing and comparative genomics of Aspergillus sections Usti and Cavernicolus.</title>
        <authorList>
            <consortium name="Lawrence Berkeley National Laboratory"/>
            <person name="Nybo J.L."/>
            <person name="Vesth T.C."/>
            <person name="Theobald S."/>
            <person name="Frisvad J.C."/>
            <person name="Larsen T.O."/>
            <person name="Kjaerboelling I."/>
            <person name="Rothschild-Mancinelli K."/>
            <person name="Lyhne E.K."/>
            <person name="Kogle M.E."/>
            <person name="Barry K."/>
            <person name="Clum A."/>
            <person name="Na H."/>
            <person name="Ledsgaard L."/>
            <person name="Lin J."/>
            <person name="Lipzen A."/>
            <person name="Kuo A."/>
            <person name="Riley R."/>
            <person name="Mondo S."/>
            <person name="Labutti K."/>
            <person name="Haridas S."/>
            <person name="Pangalinan J."/>
            <person name="Salamov A.A."/>
            <person name="Simmons B.A."/>
            <person name="Magnuson J.K."/>
            <person name="Chen J."/>
            <person name="Drula E."/>
            <person name="Henrissat B."/>
            <person name="Wiebenga A."/>
            <person name="Lubbers R.J."/>
            <person name="Gomes A.C."/>
            <person name="Makela M.R."/>
            <person name="Stajich J."/>
            <person name="Grigoriev I.V."/>
            <person name="Mortensen U.H."/>
            <person name="De Vries R.P."/>
            <person name="Baker S.E."/>
            <person name="Andersen M.R."/>
        </authorList>
    </citation>
    <scope>NUCLEOTIDE SEQUENCE [LARGE SCALE GENOMIC DNA]</scope>
    <source>
        <strain evidence="2 3">CBS 209.92</strain>
    </source>
</reference>